<feature type="domain" description="Rad50/SbcC-type AAA" evidence="5">
    <location>
        <begin position="5"/>
        <end position="217"/>
    </location>
</feature>
<evidence type="ECO:0000256" key="1">
    <source>
        <dbReference type="ARBA" id="ARBA00006930"/>
    </source>
</evidence>
<feature type="coiled-coil region" evidence="4">
    <location>
        <begin position="786"/>
        <end position="835"/>
    </location>
</feature>
<dbReference type="RefSeq" id="WP_072895231.1">
    <property type="nucleotide sequence ID" value="NZ_FQVM01000010.1"/>
</dbReference>
<keyword evidence="6" id="KW-0540">Nuclease</keyword>
<evidence type="ECO:0000256" key="2">
    <source>
        <dbReference type="ARBA" id="ARBA00011322"/>
    </source>
</evidence>
<dbReference type="PANTHER" id="PTHR32114:SF2">
    <property type="entry name" value="ABC TRANSPORTER ABCH.3"/>
    <property type="match status" value="1"/>
</dbReference>
<evidence type="ECO:0000256" key="3">
    <source>
        <dbReference type="ARBA" id="ARBA00013368"/>
    </source>
</evidence>
<accession>A0A1M4W2R4</accession>
<dbReference type="Pfam" id="PF13558">
    <property type="entry name" value="SbcC_Walker_B"/>
    <property type="match status" value="1"/>
</dbReference>
<keyword evidence="7" id="KW-1185">Reference proteome</keyword>
<sequence>MRPVKLTLNAFGPYAGKVELDFNDLNDKNIFLITGPTGAGKTTIFDAISFALFGEASGSSRDKDSLRSDFAKDGDLTYVQLEFELKNKKYNIKRYPAQLKKKAKGEGYTQKGAEADLLLPSGKLITRVTAVDENISNILGITKQQFKQIVMLPQGEFRKLLEADSKEREDIFRRIFGTEIFDGVKKKLEKETKEIYIDIKEKLLEQNTNIKNINAEGNERLFKLISSENKNTEEIITEVKKQIDIDKELVQDINNKKDIIKMEIENLQGKIIKGDEQNKKIQNRNNLKILLDEKVKLKDVYEYKEKELLFNRKALEIRFIENTLNNKKRIKLEREKSLEQSKLNLKNYKILLEDKKNQLEKLKDIEIHKKKLSENLIKLKSYEVKVQGYDEKISNLKNLKKQKDDINSSDINAKNKLEINNKAEEELQKRLVNIQKFEIKKIEKEKERDSISDLIINLRNIYKKYNELKEIEIKRENEVSSFIQFEKIYESIKNNYEIKEKLFRRGQAGLLAKNLEDGMPCPVCGSIHHPNLASFSDDVPTEEELKILKLQFDKKSDDYKSKYEKLTKSNTLIEEKKKSLYEEEEKFIKILKEDFKALSLDDKTNRIIQIGKELKFKEADINKELNSIKDIINEKKIIEDKIKSLKLENEKLSGLREDLKLKLNDTIGKLEGLNEAISLIEKEIPKEIRSLDILKKNIKDLEDKLSLIKEEENKIQNEYTRAISLASAGEKEVSSKEEFLKEINEEIDKENKELLYSISKHGFKDINEYKNFLIDEDDIFVREKDIKNYYENLKSLKDRYEEILKETDKLDKINIIELEEELKIKKLSIEDLYLKEKSILPRVNNNIHLLKNIISIREKIKFKEEKYSVIAELYKVTSGDNSQKISFERYVLAAYFDEIIEAANIRLNKMACGRFILKRKEEKGKGTKQQGLELEVFDNYTGKCRHVKTLSGGEGFKASLSLALGLADVVQSYAGGISLDTMFIDEGFGTLDTESLDNAIESLIELQRDGRLVGIISHVPELKERIEARLEVIPAKEGSKAKFII</sequence>
<feature type="coiled-coil region" evidence="4">
    <location>
        <begin position="628"/>
        <end position="753"/>
    </location>
</feature>
<dbReference type="InterPro" id="IPR038729">
    <property type="entry name" value="Rad50/SbcC_AAA"/>
</dbReference>
<protein>
    <recommendedName>
        <fullName evidence="3">Nuclease SbcCD subunit C</fullName>
    </recommendedName>
</protein>
<feature type="coiled-coil region" evidence="4">
    <location>
        <begin position="320"/>
        <end position="440"/>
    </location>
</feature>
<comment type="subunit">
    <text evidence="2">Heterodimer of SbcC and SbcD.</text>
</comment>
<dbReference type="AlphaFoldDB" id="A0A1M4W2R4"/>
<keyword evidence="6" id="KW-0378">Hydrolase</keyword>
<dbReference type="STRING" id="1533.SAMN05443638_11026"/>
<dbReference type="GO" id="GO:0016887">
    <property type="term" value="F:ATP hydrolysis activity"/>
    <property type="evidence" value="ECO:0007669"/>
    <property type="project" value="InterPro"/>
</dbReference>
<keyword evidence="4" id="KW-0175">Coiled coil</keyword>
<feature type="coiled-coil region" evidence="4">
    <location>
        <begin position="250"/>
        <end position="284"/>
    </location>
</feature>
<dbReference type="Pfam" id="PF13476">
    <property type="entry name" value="AAA_23"/>
    <property type="match status" value="1"/>
</dbReference>
<dbReference type="PANTHER" id="PTHR32114">
    <property type="entry name" value="ABC TRANSPORTER ABCH.3"/>
    <property type="match status" value="1"/>
</dbReference>
<evidence type="ECO:0000313" key="6">
    <source>
        <dbReference type="EMBL" id="SHE75487.1"/>
    </source>
</evidence>
<dbReference type="InterPro" id="IPR027417">
    <property type="entry name" value="P-loop_NTPase"/>
</dbReference>
<organism evidence="6 7">
    <name type="scientific">Clostridium fallax</name>
    <dbReference type="NCBI Taxonomy" id="1533"/>
    <lineage>
        <taxon>Bacteria</taxon>
        <taxon>Bacillati</taxon>
        <taxon>Bacillota</taxon>
        <taxon>Clostridia</taxon>
        <taxon>Eubacteriales</taxon>
        <taxon>Clostridiaceae</taxon>
        <taxon>Clostridium</taxon>
    </lineage>
</organism>
<proteinExistence type="inferred from homology"/>
<evidence type="ECO:0000313" key="7">
    <source>
        <dbReference type="Proteomes" id="UP000184035"/>
    </source>
</evidence>
<dbReference type="GO" id="GO:0004527">
    <property type="term" value="F:exonuclease activity"/>
    <property type="evidence" value="ECO:0007669"/>
    <property type="project" value="UniProtKB-KW"/>
</dbReference>
<evidence type="ECO:0000259" key="5">
    <source>
        <dbReference type="Pfam" id="PF13476"/>
    </source>
</evidence>
<name>A0A1M4W2R4_9CLOT</name>
<dbReference type="Proteomes" id="UP000184035">
    <property type="component" value="Unassembled WGS sequence"/>
</dbReference>
<dbReference type="OrthoDB" id="9795626at2"/>
<dbReference type="SUPFAM" id="SSF52540">
    <property type="entry name" value="P-loop containing nucleoside triphosphate hydrolases"/>
    <property type="match status" value="2"/>
</dbReference>
<comment type="similarity">
    <text evidence="1">Belongs to the SMC family. SbcC subfamily.</text>
</comment>
<dbReference type="Gene3D" id="3.40.50.300">
    <property type="entry name" value="P-loop containing nucleotide triphosphate hydrolases"/>
    <property type="match status" value="2"/>
</dbReference>
<dbReference type="EMBL" id="FQVM01000010">
    <property type="protein sequence ID" value="SHE75487.1"/>
    <property type="molecule type" value="Genomic_DNA"/>
</dbReference>
<evidence type="ECO:0000256" key="4">
    <source>
        <dbReference type="SAM" id="Coils"/>
    </source>
</evidence>
<keyword evidence="6" id="KW-0269">Exonuclease</keyword>
<gene>
    <name evidence="6" type="ORF">SAMN05443638_11026</name>
</gene>
<dbReference type="GO" id="GO:0006302">
    <property type="term" value="P:double-strand break repair"/>
    <property type="evidence" value="ECO:0007669"/>
    <property type="project" value="InterPro"/>
</dbReference>
<reference evidence="6 7" key="1">
    <citation type="submission" date="2016-11" db="EMBL/GenBank/DDBJ databases">
        <authorList>
            <person name="Jaros S."/>
            <person name="Januszkiewicz K."/>
            <person name="Wedrychowicz H."/>
        </authorList>
    </citation>
    <scope>NUCLEOTIDE SEQUENCE [LARGE SCALE GENOMIC DNA]</scope>
    <source>
        <strain evidence="6 7">DSM 2631</strain>
    </source>
</reference>